<dbReference type="PANTHER" id="PTHR28004">
    <property type="entry name" value="ZGC:162816-RELATED"/>
    <property type="match status" value="1"/>
</dbReference>
<evidence type="ECO:0000313" key="2">
    <source>
        <dbReference type="EMBL" id="PJJ71489.1"/>
    </source>
</evidence>
<protein>
    <submittedName>
        <fullName evidence="2">D-serine deaminase-like pyridoxal phosphate-dependent protein</fullName>
    </submittedName>
</protein>
<name>A0A2M9CHZ4_9MICO</name>
<dbReference type="RefSeq" id="WP_245866535.1">
    <property type="nucleotide sequence ID" value="NZ_PGFF01000001.1"/>
</dbReference>
<dbReference type="InterPro" id="IPR051466">
    <property type="entry name" value="D-amino_acid_metab_enzyme"/>
</dbReference>
<dbReference type="SUPFAM" id="SSF51419">
    <property type="entry name" value="PLP-binding barrel"/>
    <property type="match status" value="1"/>
</dbReference>
<organism evidence="2 3">
    <name type="scientific">Diaminobutyricimonas aerilata</name>
    <dbReference type="NCBI Taxonomy" id="1162967"/>
    <lineage>
        <taxon>Bacteria</taxon>
        <taxon>Bacillati</taxon>
        <taxon>Actinomycetota</taxon>
        <taxon>Actinomycetes</taxon>
        <taxon>Micrococcales</taxon>
        <taxon>Microbacteriaceae</taxon>
        <taxon>Diaminobutyricimonas</taxon>
    </lineage>
</organism>
<accession>A0A2M9CHZ4</accession>
<dbReference type="Proteomes" id="UP000228758">
    <property type="component" value="Unassembled WGS sequence"/>
</dbReference>
<dbReference type="Pfam" id="PF01168">
    <property type="entry name" value="Ala_racemase_N"/>
    <property type="match status" value="1"/>
</dbReference>
<dbReference type="AlphaFoldDB" id="A0A2M9CHZ4"/>
<proteinExistence type="predicted"/>
<dbReference type="EMBL" id="PGFF01000001">
    <property type="protein sequence ID" value="PJJ71489.1"/>
    <property type="molecule type" value="Genomic_DNA"/>
</dbReference>
<dbReference type="GO" id="GO:0036088">
    <property type="term" value="P:D-serine catabolic process"/>
    <property type="evidence" value="ECO:0007669"/>
    <property type="project" value="TreeGrafter"/>
</dbReference>
<gene>
    <name evidence="2" type="ORF">CLV46_1038</name>
</gene>
<sequence length="420" mass="43990">MRKGFTMGDAGSPALDLALAPAPSDATAVVRELDEATAGLDAPIGALSVPALAANARSLSERAGRLPIRVASKSVRVRAVLHAVLALPGFAGVLAYTLREALWLAETVPDVVVGYPSADRGAIARLCASESLARRVTLMIDDLDQLDLVDSVVPAGRRGDVRVCLEVDVALTHRALGRLGVWRSPIATADDARRLAEAIVRRRGFRLVGLMAYEAQLAGLGDSPAGRPVRAAVVRSVHRRSREEVADRRAAAVSAVSAVTPLEFVNGGGTGSLESTSDDPSVTEAAAGSGLFGPHLFDQYSAFTPLPAAAFALPVVRRPSPRRVVIAGGGWMASGPVGRDREPRVVLPEGLRPEPREGFGEVQTPLVGAAADAVAVGDRVWLRHAKAGELSEHLDRFALVSEGGVLGHIPTYRGEGKAFL</sequence>
<comment type="caution">
    <text evidence="2">The sequence shown here is derived from an EMBL/GenBank/DDBJ whole genome shotgun (WGS) entry which is preliminary data.</text>
</comment>
<evidence type="ECO:0000313" key="3">
    <source>
        <dbReference type="Proteomes" id="UP000228758"/>
    </source>
</evidence>
<dbReference type="PANTHER" id="PTHR28004:SF2">
    <property type="entry name" value="D-SERINE DEHYDRATASE"/>
    <property type="match status" value="1"/>
</dbReference>
<dbReference type="InterPro" id="IPR029066">
    <property type="entry name" value="PLP-binding_barrel"/>
</dbReference>
<feature type="domain" description="Alanine racemase N-terminal" evidence="1">
    <location>
        <begin position="50"/>
        <end position="230"/>
    </location>
</feature>
<evidence type="ECO:0000259" key="1">
    <source>
        <dbReference type="Pfam" id="PF01168"/>
    </source>
</evidence>
<keyword evidence="3" id="KW-1185">Reference proteome</keyword>
<reference evidence="2 3" key="1">
    <citation type="submission" date="2017-11" db="EMBL/GenBank/DDBJ databases">
        <title>Genomic Encyclopedia of Archaeal and Bacterial Type Strains, Phase II (KMG-II): From Individual Species to Whole Genera.</title>
        <authorList>
            <person name="Goeker M."/>
        </authorList>
    </citation>
    <scope>NUCLEOTIDE SEQUENCE [LARGE SCALE GENOMIC DNA]</scope>
    <source>
        <strain evidence="2 3">DSM 27393</strain>
    </source>
</reference>
<dbReference type="Gene3D" id="3.20.20.10">
    <property type="entry name" value="Alanine racemase"/>
    <property type="match status" value="1"/>
</dbReference>
<dbReference type="InterPro" id="IPR001608">
    <property type="entry name" value="Ala_racemase_N"/>
</dbReference>
<dbReference type="GO" id="GO:0008721">
    <property type="term" value="F:D-serine ammonia-lyase activity"/>
    <property type="evidence" value="ECO:0007669"/>
    <property type="project" value="TreeGrafter"/>
</dbReference>